<sequence length="74" mass="8289">MWMKSIVYAKMGLSDPSEIESKWIQHLAESNPSSQLRIQADAARSNFPDVVESVSHFDAQLARLILRTSTSNTP</sequence>
<evidence type="ECO:0000313" key="2">
    <source>
        <dbReference type="Proteomes" id="UP001152747"/>
    </source>
</evidence>
<protein>
    <submittedName>
        <fullName evidence="1">Uncharacterized protein</fullName>
    </submittedName>
</protein>
<reference evidence="1" key="1">
    <citation type="submission" date="2022-11" db="EMBL/GenBank/DDBJ databases">
        <authorList>
            <person name="Kikuchi T."/>
        </authorList>
    </citation>
    <scope>NUCLEOTIDE SEQUENCE</scope>
    <source>
        <strain evidence="1">PS1010</strain>
    </source>
</reference>
<comment type="caution">
    <text evidence="1">The sequence shown here is derived from an EMBL/GenBank/DDBJ whole genome shotgun (WGS) entry which is preliminary data.</text>
</comment>
<organism evidence="1 2">
    <name type="scientific">Caenorhabditis angaria</name>
    <dbReference type="NCBI Taxonomy" id="860376"/>
    <lineage>
        <taxon>Eukaryota</taxon>
        <taxon>Metazoa</taxon>
        <taxon>Ecdysozoa</taxon>
        <taxon>Nematoda</taxon>
        <taxon>Chromadorea</taxon>
        <taxon>Rhabditida</taxon>
        <taxon>Rhabditina</taxon>
        <taxon>Rhabditomorpha</taxon>
        <taxon>Rhabditoidea</taxon>
        <taxon>Rhabditidae</taxon>
        <taxon>Peloderinae</taxon>
        <taxon>Caenorhabditis</taxon>
    </lineage>
</organism>
<proteinExistence type="predicted"/>
<keyword evidence="2" id="KW-1185">Reference proteome</keyword>
<dbReference type="Proteomes" id="UP001152747">
    <property type="component" value="Unassembled WGS sequence"/>
</dbReference>
<dbReference type="EMBL" id="CANHGI010000001">
    <property type="protein sequence ID" value="CAI5440152.1"/>
    <property type="molecule type" value="Genomic_DNA"/>
</dbReference>
<dbReference type="AlphaFoldDB" id="A0A9P1MUH1"/>
<evidence type="ECO:0000313" key="1">
    <source>
        <dbReference type="EMBL" id="CAI5440152.1"/>
    </source>
</evidence>
<accession>A0A9P1MUH1</accession>
<name>A0A9P1MUH1_9PELO</name>
<gene>
    <name evidence="1" type="ORF">CAMP_LOCUS2789</name>
</gene>